<proteinExistence type="predicted"/>
<reference evidence="1" key="1">
    <citation type="journal article" date="2014" name="Int. J. Syst. Evol. Microbiol.">
        <title>Complete genome sequence of Corynebacterium casei LMG S-19264T (=DSM 44701T), isolated from a smear-ripened cheese.</title>
        <authorList>
            <consortium name="US DOE Joint Genome Institute (JGI-PGF)"/>
            <person name="Walter F."/>
            <person name="Albersmeier A."/>
            <person name="Kalinowski J."/>
            <person name="Ruckert C."/>
        </authorList>
    </citation>
    <scope>NUCLEOTIDE SEQUENCE</scope>
    <source>
        <strain evidence="1">CGMCC 1.15034</strain>
    </source>
</reference>
<keyword evidence="2" id="KW-0614">Plasmid</keyword>
<gene>
    <name evidence="1" type="ORF">GCM10010987_75400</name>
    <name evidence="2" type="ORF">XH86_38435</name>
</gene>
<dbReference type="EMBL" id="BMHC01000032">
    <property type="protein sequence ID" value="GGI33642.1"/>
    <property type="molecule type" value="Genomic_DNA"/>
</dbReference>
<protein>
    <submittedName>
        <fullName evidence="2">Nitrogen fixation protein NifQ</fullName>
    </submittedName>
</protein>
<dbReference type="OrthoDB" id="192277at2"/>
<name>A0A410VI12_9BRAD</name>
<keyword evidence="3" id="KW-1185">Reference proteome</keyword>
<dbReference type="Pfam" id="PF04891">
    <property type="entry name" value="NifQ"/>
    <property type="match status" value="1"/>
</dbReference>
<sequence length="216" mass="23884">MEVSNSRSAEPSAVVQQVGIALYRLLTGSNPAEAEISADDDFDRHALASILVAAALDGGSIVERVGIPEHALRKLLAGFFPAAAARAFTWIPNSSSDVHDETAVLRELLLAQRSTAGDVGHWLAAMVARRAMEPHHLWQDLGLRGRTELSRLLTRHFAPLARRNTGNMRWKRFFYRVLCERDSLGMCRAPVCTQCADFGRCFGEESGESRLVERKL</sequence>
<evidence type="ECO:0000313" key="1">
    <source>
        <dbReference type="EMBL" id="GGI33642.1"/>
    </source>
</evidence>
<dbReference type="EMBL" id="CP030058">
    <property type="protein sequence ID" value="QOZ64540.1"/>
    <property type="molecule type" value="Genomic_DNA"/>
</dbReference>
<organism evidence="1 4">
    <name type="scientific">Bradyrhizobium guangdongense</name>
    <dbReference type="NCBI Taxonomy" id="1325090"/>
    <lineage>
        <taxon>Bacteria</taxon>
        <taxon>Pseudomonadati</taxon>
        <taxon>Pseudomonadota</taxon>
        <taxon>Alphaproteobacteria</taxon>
        <taxon>Hyphomicrobiales</taxon>
        <taxon>Nitrobacteraceae</taxon>
        <taxon>Bradyrhizobium</taxon>
    </lineage>
</organism>
<evidence type="ECO:0000313" key="4">
    <source>
        <dbReference type="Proteomes" id="UP000625079"/>
    </source>
</evidence>
<dbReference type="Proteomes" id="UP000625079">
    <property type="component" value="Unassembled WGS sequence"/>
</dbReference>
<evidence type="ECO:0000313" key="3">
    <source>
        <dbReference type="Proteomes" id="UP000593880"/>
    </source>
</evidence>
<dbReference type="GO" id="GO:0009399">
    <property type="term" value="P:nitrogen fixation"/>
    <property type="evidence" value="ECO:0007669"/>
    <property type="project" value="InterPro"/>
</dbReference>
<dbReference type="GO" id="GO:0030151">
    <property type="term" value="F:molybdenum ion binding"/>
    <property type="evidence" value="ECO:0007669"/>
    <property type="project" value="InterPro"/>
</dbReference>
<geneLocation type="plasmid" evidence="2 3">
    <name>unnamed</name>
</geneLocation>
<reference evidence="2 3" key="2">
    <citation type="submission" date="2018-06" db="EMBL/GenBank/DDBJ databases">
        <title>Comparative genomics of rhizobia nodulating Arachis hypogaea in China.</title>
        <authorList>
            <person name="Li Y."/>
        </authorList>
    </citation>
    <scope>NUCLEOTIDE SEQUENCE [LARGE SCALE GENOMIC DNA]</scope>
    <source>
        <strain evidence="2 3">CCBAU 51658</strain>
        <plasmid evidence="2 3">unnamed</plasmid>
    </source>
</reference>
<dbReference type="Proteomes" id="UP000593880">
    <property type="component" value="Plasmid unnamed"/>
</dbReference>
<accession>A0A410VI12</accession>
<evidence type="ECO:0000313" key="2">
    <source>
        <dbReference type="EMBL" id="QOZ64540.1"/>
    </source>
</evidence>
<dbReference type="RefSeq" id="WP_128929931.1">
    <property type="nucleotide sequence ID" value="NZ_BMHC01000032.1"/>
</dbReference>
<dbReference type="InterPro" id="IPR006975">
    <property type="entry name" value="NifQ"/>
</dbReference>
<dbReference type="AlphaFoldDB" id="A0A410VI12"/>
<reference evidence="1" key="3">
    <citation type="submission" date="2022-12" db="EMBL/GenBank/DDBJ databases">
        <authorList>
            <person name="Sun Q."/>
            <person name="Zhou Y."/>
        </authorList>
    </citation>
    <scope>NUCLEOTIDE SEQUENCE</scope>
    <source>
        <strain evidence="1">CGMCC 1.15034</strain>
    </source>
</reference>